<evidence type="ECO:0000313" key="2">
    <source>
        <dbReference type="Proteomes" id="UP001501074"/>
    </source>
</evidence>
<dbReference type="Proteomes" id="UP001501074">
    <property type="component" value="Unassembled WGS sequence"/>
</dbReference>
<name>A0ABP6ZMQ5_9ACTN</name>
<gene>
    <name evidence="1" type="ORF">GCM10022223_33070</name>
</gene>
<accession>A0ABP6ZMQ5</accession>
<dbReference type="RefSeq" id="WP_231487610.1">
    <property type="nucleotide sequence ID" value="NZ_BAAAZO010000005.1"/>
</dbReference>
<organism evidence="1 2">
    <name type="scientific">Kineosporia mesophila</name>
    <dbReference type="NCBI Taxonomy" id="566012"/>
    <lineage>
        <taxon>Bacteria</taxon>
        <taxon>Bacillati</taxon>
        <taxon>Actinomycetota</taxon>
        <taxon>Actinomycetes</taxon>
        <taxon>Kineosporiales</taxon>
        <taxon>Kineosporiaceae</taxon>
        <taxon>Kineosporia</taxon>
    </lineage>
</organism>
<protein>
    <submittedName>
        <fullName evidence="1">Uncharacterized protein</fullName>
    </submittedName>
</protein>
<dbReference type="EMBL" id="BAAAZO010000005">
    <property type="protein sequence ID" value="GAA3614220.1"/>
    <property type="molecule type" value="Genomic_DNA"/>
</dbReference>
<keyword evidence="2" id="KW-1185">Reference proteome</keyword>
<comment type="caution">
    <text evidence="1">The sequence shown here is derived from an EMBL/GenBank/DDBJ whole genome shotgun (WGS) entry which is preliminary data.</text>
</comment>
<reference evidence="2" key="1">
    <citation type="journal article" date="2019" name="Int. J. Syst. Evol. Microbiol.">
        <title>The Global Catalogue of Microorganisms (GCM) 10K type strain sequencing project: providing services to taxonomists for standard genome sequencing and annotation.</title>
        <authorList>
            <consortium name="The Broad Institute Genomics Platform"/>
            <consortium name="The Broad Institute Genome Sequencing Center for Infectious Disease"/>
            <person name="Wu L."/>
            <person name="Ma J."/>
        </authorList>
    </citation>
    <scope>NUCLEOTIDE SEQUENCE [LARGE SCALE GENOMIC DNA]</scope>
    <source>
        <strain evidence="2">JCM 16902</strain>
    </source>
</reference>
<sequence length="753" mass="79699">MKIVSQASARARTPRLITGTALAVCAGLSLSGMMASGITPARASTRAVQAVTPATTEAVQPFTVHLLTGERLRVSGTPGQPVIAAEKSVRGGAPQIITYTSGPDTYAVPTSALPYLGRYLDLSLFDVAQAQGSSGRVPVRLAYHGARPSIPGLTLTSAASGHASGYLTRTSSFAFGRALTAAWKSDSGTGTTVRGDALFAGISRIESAAPAGAQLAPSYPMVTLKVKVTNVKGKPMPSGLVAIASVDKGRKTTITAMVDDGVARISIPKGNYSAAIWDSQFNSRTQKSTMQLDTVSDYSINRTMQTLKLDLRRATSGRTTVSVPRPVAPASPDMNWQVLADGGSTALETGPLNLMDGDALDIRWRPTEPPVHGKQQLILNWQLKNPAGQPNYRYTVAALEDHAVRDPSYVFTDADLHTVTSTYVQDRWTKQSRLLRLPSFALSRSGGGALEPTTPKGTRQVEYAGAYGGEVEWFETAMQTGKAPEAIWADSQNHTLPAGASSEQVWFRGPLTPGIPDYHPTKSISGITPFCSFCRAGRRMALVLNTGLDAAGNLNENYQNPGSSQLYRNGKLIASGKDRQLLLAAVSPGRATYRAVFDVDRSMESAKLASHSRSVYTFASKKATTGRIPSGFVCLIGKKSECQTLPVLQAHLDLPLDDHNELPIGHSPISLHLAQVQNAPASPIITAGLKIRPAGSTRWTTVALASQGDGTFTGVVDTGKAGSTVDIQLTGSDRAGSTVSQTITNAYAIRAAR</sequence>
<proteinExistence type="predicted"/>
<evidence type="ECO:0000313" key="1">
    <source>
        <dbReference type="EMBL" id="GAA3614220.1"/>
    </source>
</evidence>